<gene>
    <name evidence="2" type="primary">orf132</name>
</gene>
<dbReference type="GeneID" id="31078702"/>
<accession>A0A1P8NNI4</accession>
<evidence type="ECO:0000313" key="2">
    <source>
        <dbReference type="EMBL" id="APX41092.1"/>
    </source>
</evidence>
<proteinExistence type="predicted"/>
<feature type="transmembrane region" description="Helical" evidence="1">
    <location>
        <begin position="49"/>
        <end position="75"/>
    </location>
</feature>
<geneLocation type="mitochondrion" evidence="2"/>
<protein>
    <submittedName>
        <fullName evidence="2">Uncharacterized protein</fullName>
    </submittedName>
</protein>
<name>A0A1P8NNI4_HERCO</name>
<keyword evidence="2" id="KW-0496">Mitochondrion</keyword>
<dbReference type="RefSeq" id="YP_009348139.1">
    <property type="nucleotide sequence ID" value="NC_033903.1"/>
</dbReference>
<organism evidence="2">
    <name type="scientific">Hericium coralloides</name>
    <name type="common">Coral tooth fungus</name>
    <name type="synonym">Hericium ramosum</name>
    <dbReference type="NCBI Taxonomy" id="100756"/>
    <lineage>
        <taxon>Eukaryota</taxon>
        <taxon>Fungi</taxon>
        <taxon>Dikarya</taxon>
        <taxon>Basidiomycota</taxon>
        <taxon>Agaricomycotina</taxon>
        <taxon>Agaricomycetes</taxon>
        <taxon>Russulales</taxon>
        <taxon>Hericiaceae</taxon>
        <taxon>Hericium</taxon>
    </lineage>
</organism>
<keyword evidence="1" id="KW-0812">Transmembrane</keyword>
<reference evidence="2" key="1">
    <citation type="submission" date="2016-10" db="EMBL/GenBank/DDBJ databases">
        <authorList>
            <person name="de Groot N.N."/>
        </authorList>
    </citation>
    <scope>NUCLEOTIDE SEQUENCE</scope>
    <source>
        <strain evidence="2">Tvtc0002</strain>
    </source>
</reference>
<keyword evidence="1" id="KW-1133">Transmembrane helix</keyword>
<evidence type="ECO:0000256" key="1">
    <source>
        <dbReference type="SAM" id="Phobius"/>
    </source>
</evidence>
<dbReference type="AlphaFoldDB" id="A0A1P8NNI4"/>
<dbReference type="EMBL" id="KY007042">
    <property type="protein sequence ID" value="APX41092.1"/>
    <property type="molecule type" value="Genomic_DNA"/>
</dbReference>
<feature type="transmembrane region" description="Helical" evidence="1">
    <location>
        <begin position="113"/>
        <end position="131"/>
    </location>
</feature>
<sequence length="132" mass="15910">MKIWLILFFKNIYNKIPNWIKIILKILLFYIFIIRIFGIQTIFDIFFNYTKLFCIISCLFVILYELFFIGMLLLFSSGKIQISDLLPIFIQNRLNIYKELSSNRVIVKDTLEYIYIHIGIYSFILVLILIVF</sequence>
<keyword evidence="1" id="KW-0472">Membrane</keyword>
<feature type="transmembrane region" description="Helical" evidence="1">
    <location>
        <begin position="22"/>
        <end position="43"/>
    </location>
</feature>